<dbReference type="InterPro" id="IPR004722">
    <property type="entry name" value="DHOase"/>
</dbReference>
<dbReference type="EC" id="3.5.2.3" evidence="8"/>
<evidence type="ECO:0000256" key="3">
    <source>
        <dbReference type="ARBA" id="ARBA00010286"/>
    </source>
</evidence>
<feature type="domain" description="Amidohydrolase-related" evidence="7">
    <location>
        <begin position="69"/>
        <end position="397"/>
    </location>
</feature>
<dbReference type="InterPro" id="IPR050138">
    <property type="entry name" value="DHOase/Allantoinase_Hydrolase"/>
</dbReference>
<accession>A0A086Z0K5</accession>
<dbReference type="InterPro" id="IPR006680">
    <property type="entry name" value="Amidohydro-rel"/>
</dbReference>
<keyword evidence="5 8" id="KW-0378">Hydrolase</keyword>
<reference evidence="8 9" key="1">
    <citation type="submission" date="2014-03" db="EMBL/GenBank/DDBJ databases">
        <title>Genomics of Bifidobacteria.</title>
        <authorList>
            <person name="Ventura M."/>
            <person name="Milani C."/>
            <person name="Lugli G.A."/>
        </authorList>
    </citation>
    <scope>NUCLEOTIDE SEQUENCE [LARGE SCALE GENOMIC DNA]</scope>
    <source>
        <strain evidence="8 9">DSM 22766</strain>
    </source>
</reference>
<dbReference type="GO" id="GO:0006221">
    <property type="term" value="P:pyrimidine nucleotide biosynthetic process"/>
    <property type="evidence" value="ECO:0007669"/>
    <property type="project" value="UniProtKB-KW"/>
</dbReference>
<evidence type="ECO:0000256" key="2">
    <source>
        <dbReference type="ARBA" id="ARBA00002368"/>
    </source>
</evidence>
<dbReference type="GO" id="GO:0004151">
    <property type="term" value="F:dihydroorotase activity"/>
    <property type="evidence" value="ECO:0007669"/>
    <property type="project" value="UniProtKB-EC"/>
</dbReference>
<dbReference type="GO" id="GO:0006145">
    <property type="term" value="P:purine nucleobase catabolic process"/>
    <property type="evidence" value="ECO:0007669"/>
    <property type="project" value="TreeGrafter"/>
</dbReference>
<evidence type="ECO:0000256" key="6">
    <source>
        <dbReference type="ARBA" id="ARBA00022975"/>
    </source>
</evidence>
<dbReference type="EMBL" id="JGYK01000001">
    <property type="protein sequence ID" value="KFI40055.1"/>
    <property type="molecule type" value="Genomic_DNA"/>
</dbReference>
<proteinExistence type="inferred from homology"/>
<comment type="similarity">
    <text evidence="3">Belongs to the metallo-dependent hydrolases superfamily. DHOase family. Class I DHOase subfamily.</text>
</comment>
<protein>
    <submittedName>
        <fullName evidence="8">Dihydroorotase PyrC</fullName>
        <ecNumber evidence="8">3.5.2.3</ecNumber>
    </submittedName>
</protein>
<gene>
    <name evidence="8" type="ORF">BACT_0757</name>
</gene>
<dbReference type="Pfam" id="PF01979">
    <property type="entry name" value="Amidohydro_1"/>
    <property type="match status" value="1"/>
</dbReference>
<dbReference type="SUPFAM" id="SSF51556">
    <property type="entry name" value="Metallo-dependent hydrolases"/>
    <property type="match status" value="1"/>
</dbReference>
<dbReference type="InterPro" id="IPR032466">
    <property type="entry name" value="Metal_Hydrolase"/>
</dbReference>
<dbReference type="Gene3D" id="3.20.20.140">
    <property type="entry name" value="Metal-dependent hydrolases"/>
    <property type="match status" value="1"/>
</dbReference>
<keyword evidence="4" id="KW-0479">Metal-binding</keyword>
<comment type="cofactor">
    <cofactor evidence="1">
        <name>Zn(2+)</name>
        <dbReference type="ChEBI" id="CHEBI:29105"/>
    </cofactor>
</comment>
<name>A0A086Z0K5_9BIFI</name>
<evidence type="ECO:0000256" key="1">
    <source>
        <dbReference type="ARBA" id="ARBA00001947"/>
    </source>
</evidence>
<evidence type="ECO:0000313" key="8">
    <source>
        <dbReference type="EMBL" id="KFI40055.1"/>
    </source>
</evidence>
<dbReference type="Proteomes" id="UP000029015">
    <property type="component" value="Unassembled WGS sequence"/>
</dbReference>
<evidence type="ECO:0000256" key="4">
    <source>
        <dbReference type="ARBA" id="ARBA00022723"/>
    </source>
</evidence>
<dbReference type="PROSITE" id="PS00482">
    <property type="entry name" value="DIHYDROOROTASE_1"/>
    <property type="match status" value="1"/>
</dbReference>
<sequence length="508" mass="53805">MRADQGSDAPNLLLRGLKAWDTGQGLDLLLPWPDVERFAAGADEVQAWRRLGERAQGRTLAVDLTGALLAPGLVDPHVHFRDPGGTDKEDMITGCSAAAAGGYSSVLIMPNTQPAMDGPEVIGYLQGYESERGRRLPVGYRLCAAASRDREGLVPNPPSAWADYLPGGPVSQSDPNAALHPVVALSDDGAAVTDGIAEQVALSARAAGIPLLDHCERHRTGFINQGPVSRRLGLEGVPASTELAIVNRDIKLARTTGARIHLQHVSTAGAFQAIREAKRQGLPVSCETAPHYLALSDEDVPRLGAMGKMNPPLRSEADRQASLEAMADGTVDMIATDHAPHTRAEKERGLESAPNGVIGLESAYGVCHSVLVDGGWIDEARLIELMSLAPARLMGMASTDIGAIMHKVNGQRSQEGASAPVLDLTADAQAAQADLVVLAPEESWTVEANRFLSKARNTPFEGMTVSGRPLMTIVGGRPTHSVINPKAFKAVVAQAPRKNPEGRQSWTA</sequence>
<keyword evidence="9" id="KW-1185">Reference proteome</keyword>
<dbReference type="Gene3D" id="2.30.40.10">
    <property type="entry name" value="Urease, subunit C, domain 1"/>
    <property type="match status" value="1"/>
</dbReference>
<dbReference type="PROSITE" id="PS00483">
    <property type="entry name" value="DIHYDROOROTASE_2"/>
    <property type="match status" value="1"/>
</dbReference>
<evidence type="ECO:0000313" key="9">
    <source>
        <dbReference type="Proteomes" id="UP000029015"/>
    </source>
</evidence>
<dbReference type="RefSeq" id="WP_236681898.1">
    <property type="nucleotide sequence ID" value="NZ_CP011786.1"/>
</dbReference>
<dbReference type="PANTHER" id="PTHR43668">
    <property type="entry name" value="ALLANTOINASE"/>
    <property type="match status" value="1"/>
</dbReference>
<dbReference type="GO" id="GO:0046872">
    <property type="term" value="F:metal ion binding"/>
    <property type="evidence" value="ECO:0007669"/>
    <property type="project" value="UniProtKB-KW"/>
</dbReference>
<evidence type="ECO:0000259" key="7">
    <source>
        <dbReference type="Pfam" id="PF01979"/>
    </source>
</evidence>
<dbReference type="AlphaFoldDB" id="A0A086Z0K5"/>
<organism evidence="8 9">
    <name type="scientific">Bifidobacterium actinocoloniiforme DSM 22766</name>
    <dbReference type="NCBI Taxonomy" id="1437605"/>
    <lineage>
        <taxon>Bacteria</taxon>
        <taxon>Bacillati</taxon>
        <taxon>Actinomycetota</taxon>
        <taxon>Actinomycetes</taxon>
        <taxon>Bifidobacteriales</taxon>
        <taxon>Bifidobacteriaceae</taxon>
        <taxon>Bifidobacterium</taxon>
    </lineage>
</organism>
<evidence type="ECO:0000256" key="5">
    <source>
        <dbReference type="ARBA" id="ARBA00022801"/>
    </source>
</evidence>
<comment type="function">
    <text evidence="2">Catalyzes the reversible cyclization of carbamoyl aspartate to dihydroorotate.</text>
</comment>
<dbReference type="GO" id="GO:0005737">
    <property type="term" value="C:cytoplasm"/>
    <property type="evidence" value="ECO:0007669"/>
    <property type="project" value="TreeGrafter"/>
</dbReference>
<dbReference type="GO" id="GO:0004038">
    <property type="term" value="F:allantoinase activity"/>
    <property type="evidence" value="ECO:0007669"/>
    <property type="project" value="TreeGrafter"/>
</dbReference>
<dbReference type="PANTHER" id="PTHR43668:SF2">
    <property type="entry name" value="ALLANTOINASE"/>
    <property type="match status" value="1"/>
</dbReference>
<dbReference type="CDD" id="cd01317">
    <property type="entry name" value="DHOase_IIa"/>
    <property type="match status" value="1"/>
</dbReference>
<dbReference type="InterPro" id="IPR002195">
    <property type="entry name" value="Dihydroorotase_CS"/>
</dbReference>
<dbReference type="eggNOG" id="COG0044">
    <property type="taxonomic scope" value="Bacteria"/>
</dbReference>
<comment type="caution">
    <text evidence="8">The sequence shown here is derived from an EMBL/GenBank/DDBJ whole genome shotgun (WGS) entry which is preliminary data.</text>
</comment>
<dbReference type="SUPFAM" id="SSF51338">
    <property type="entry name" value="Composite domain of metallo-dependent hydrolases"/>
    <property type="match status" value="1"/>
</dbReference>
<dbReference type="InterPro" id="IPR011059">
    <property type="entry name" value="Metal-dep_hydrolase_composite"/>
</dbReference>
<keyword evidence="6" id="KW-0665">Pyrimidine biosynthesis</keyword>